<dbReference type="CDD" id="cd21437">
    <property type="entry name" value="zf-HIT_ZNHIT1_like"/>
    <property type="match status" value="1"/>
</dbReference>
<keyword evidence="1" id="KW-0479">Metal-binding</keyword>
<reference evidence="5" key="1">
    <citation type="submission" date="2012-01" db="EMBL/GenBank/DDBJ databases">
        <title>The Genome Sequence of Oreochromis niloticus (Nile Tilapia).</title>
        <authorList>
            <consortium name="Broad Institute Genome Assembly Team"/>
            <consortium name="Broad Institute Sequencing Platform"/>
            <person name="Di Palma F."/>
            <person name="Johnson J."/>
            <person name="Lander E.S."/>
            <person name="Lindblad-Toh K."/>
        </authorList>
    </citation>
    <scope>NUCLEOTIDE SEQUENCE [LARGE SCALE GENOMIC DNA]</scope>
</reference>
<keyword evidence="5" id="KW-1185">Reference proteome</keyword>
<proteinExistence type="predicted"/>
<dbReference type="OMA" id="CHFCCVC"/>
<evidence type="ECO:0000313" key="5">
    <source>
        <dbReference type="Proteomes" id="UP000005207"/>
    </source>
</evidence>
<accession>A0A669EEB9</accession>
<keyword evidence="2" id="KW-0863">Zinc-finger</keyword>
<dbReference type="GO" id="GO:0008270">
    <property type="term" value="F:zinc ion binding"/>
    <property type="evidence" value="ECO:0007669"/>
    <property type="project" value="UniProtKB-KW"/>
</dbReference>
<dbReference type="Ensembl" id="ENSONIT00000044526.1">
    <property type="protein sequence ID" value="ENSONIP00000069407.1"/>
    <property type="gene ID" value="ENSONIG00000037270.1"/>
</dbReference>
<evidence type="ECO:0008006" key="6">
    <source>
        <dbReference type="Google" id="ProtNLM"/>
    </source>
</evidence>
<dbReference type="GO" id="GO:0006338">
    <property type="term" value="P:chromatin remodeling"/>
    <property type="evidence" value="ECO:0007669"/>
    <property type="project" value="InterPro"/>
</dbReference>
<evidence type="ECO:0000256" key="1">
    <source>
        <dbReference type="ARBA" id="ARBA00022723"/>
    </source>
</evidence>
<dbReference type="GeneTree" id="ENSGT01030000238877"/>
<dbReference type="PANTHER" id="PTHR13093">
    <property type="entry name" value="ZINC FINGER HIT DOMAIN CONTAINING PROTEIN 1"/>
    <property type="match status" value="1"/>
</dbReference>
<keyword evidence="3" id="KW-0862">Zinc</keyword>
<evidence type="ECO:0000256" key="3">
    <source>
        <dbReference type="ARBA" id="ARBA00022833"/>
    </source>
</evidence>
<reference evidence="4" key="2">
    <citation type="submission" date="2025-08" db="UniProtKB">
        <authorList>
            <consortium name="Ensembl"/>
        </authorList>
    </citation>
    <scope>IDENTIFICATION</scope>
</reference>
<dbReference type="Proteomes" id="UP000005207">
    <property type="component" value="Linkage group LG3"/>
</dbReference>
<reference evidence="4" key="3">
    <citation type="submission" date="2025-09" db="UniProtKB">
        <authorList>
            <consortium name="Ensembl"/>
        </authorList>
    </citation>
    <scope>IDENTIFICATION</scope>
</reference>
<protein>
    <recommendedName>
        <fullName evidence="6">HIT-type domain-containing protein</fullName>
    </recommendedName>
</protein>
<evidence type="ECO:0000256" key="2">
    <source>
        <dbReference type="ARBA" id="ARBA00022771"/>
    </source>
</evidence>
<sequence>MILWYPNWRILTTLMDQFKNDKIQEFMLGNVFMIKNLRKNKLNIFCPSCSLSVHLEKKKRKTRGDHFNQRFRNNFTMLLEEEVKSLRETRAYLSAAASLSSLPLCHFCCVCGFPSHYTCTTCGGCYCSMKCLCTQRGTRCLKWILTAATLLPQL</sequence>
<dbReference type="AlphaFoldDB" id="A0A669EEB9"/>
<name>A0A669EEB9_ORENI</name>
<dbReference type="InParanoid" id="A0A669EEB9"/>
<evidence type="ECO:0000313" key="4">
    <source>
        <dbReference type="Ensembl" id="ENSONIP00000069407.1"/>
    </source>
</evidence>
<organism evidence="4 5">
    <name type="scientific">Oreochromis niloticus</name>
    <name type="common">Nile tilapia</name>
    <name type="synonym">Tilapia nilotica</name>
    <dbReference type="NCBI Taxonomy" id="8128"/>
    <lineage>
        <taxon>Eukaryota</taxon>
        <taxon>Metazoa</taxon>
        <taxon>Chordata</taxon>
        <taxon>Craniata</taxon>
        <taxon>Vertebrata</taxon>
        <taxon>Euteleostomi</taxon>
        <taxon>Actinopterygii</taxon>
        <taxon>Neopterygii</taxon>
        <taxon>Teleostei</taxon>
        <taxon>Neoteleostei</taxon>
        <taxon>Acanthomorphata</taxon>
        <taxon>Ovalentaria</taxon>
        <taxon>Cichlomorphae</taxon>
        <taxon>Cichliformes</taxon>
        <taxon>Cichlidae</taxon>
        <taxon>African cichlids</taxon>
        <taxon>Pseudocrenilabrinae</taxon>
        <taxon>Oreochromini</taxon>
        <taxon>Oreochromis</taxon>
    </lineage>
</organism>
<dbReference type="InterPro" id="IPR039723">
    <property type="entry name" value="Vps71/ZNHIT1"/>
</dbReference>